<proteinExistence type="predicted"/>
<gene>
    <name evidence="3" type="ORF">HMP0015_3040</name>
</gene>
<evidence type="ECO:0000313" key="4">
    <source>
        <dbReference type="Proteomes" id="UP000003085"/>
    </source>
</evidence>
<accession>D4XTJ8</accession>
<reference evidence="4" key="1">
    <citation type="submission" date="2010-03" db="EMBL/GenBank/DDBJ databases">
        <title>Complete sequence of Mobiluncus curtisii ATCC 43063.</title>
        <authorList>
            <person name="Muzny D."/>
            <person name="Qin X."/>
            <person name="Deng J."/>
            <person name="Jiang H."/>
            <person name="Liu Y."/>
            <person name="Qu J."/>
            <person name="Song X.-Z."/>
            <person name="Zhang L."/>
            <person name="Thornton R."/>
            <person name="Coyle M."/>
            <person name="Francisco L."/>
            <person name="Jackson L."/>
            <person name="Javaid M."/>
            <person name="Korchina V."/>
            <person name="Kovar C."/>
            <person name="Mata R."/>
            <person name="Mathew T."/>
            <person name="Ngo R."/>
            <person name="Nguyen L."/>
            <person name="Nguyen N."/>
            <person name="Okwuonu G."/>
            <person name="Ongeri F."/>
            <person name="Pham C."/>
            <person name="Simmons D."/>
            <person name="Wilczek-Boney K."/>
            <person name="Hale W."/>
            <person name="Jakkamsetti A."/>
            <person name="Pham P."/>
            <person name="Ruth R."/>
            <person name="San Lucas F."/>
            <person name="Warren J."/>
            <person name="Zhang J."/>
            <person name="Zhao Z."/>
            <person name="Zhou C."/>
            <person name="Zhu D."/>
            <person name="Lee S."/>
            <person name="Bess C."/>
            <person name="Blankenburg K."/>
            <person name="Forbes L."/>
            <person name="Fu Q."/>
            <person name="Gubbala S."/>
            <person name="Hirani K."/>
            <person name="Jayaseelan J.C."/>
            <person name="Lara F."/>
            <person name="Munidasa M."/>
            <person name="Palculict T."/>
            <person name="Patil S."/>
            <person name="Pu L.-L."/>
            <person name="Saada N."/>
            <person name="Tang L."/>
            <person name="Weissenberger G."/>
            <person name="Zhu Y."/>
            <person name="Hemphill L."/>
            <person name="Shang Y."/>
            <person name="Youmans B."/>
            <person name="Ayvaz T."/>
            <person name="Ross M."/>
            <person name="Santibanez J."/>
            <person name="Aqrawi P."/>
            <person name="Gross S."/>
            <person name="Joshi V."/>
            <person name="Fowler G."/>
            <person name="Nazareth L."/>
            <person name="Reid J."/>
            <person name="Worley K."/>
            <person name="Petrosino J."/>
            <person name="Highlander S."/>
            <person name="Gibbs R."/>
            <person name="Gibbs R."/>
        </authorList>
    </citation>
    <scope>NUCLEOTIDE SEQUENCE [LARGE SCALE GENOMIC DNA]</scope>
    <source>
        <strain evidence="4">ATCC 19194</strain>
    </source>
</reference>
<evidence type="ECO:0000259" key="1">
    <source>
        <dbReference type="Pfam" id="PF07287"/>
    </source>
</evidence>
<comment type="caution">
    <text evidence="3">The sequence shown here is derived from an EMBL/GenBank/DDBJ whole genome shotgun (WGS) entry which is preliminary data.</text>
</comment>
<dbReference type="PANTHER" id="PTHR47708">
    <property type="match status" value="1"/>
</dbReference>
<dbReference type="Pfam" id="PF23544">
    <property type="entry name" value="AtuA_ferredoxin"/>
    <property type="match status" value="1"/>
</dbReference>
<dbReference type="HOGENOM" id="CLU_446592_0_0_6"/>
<evidence type="ECO:0000313" key="3">
    <source>
        <dbReference type="EMBL" id="EFF81483.1"/>
    </source>
</evidence>
<dbReference type="InterPro" id="IPR056362">
    <property type="entry name" value="AtuA-like_ferredoxin_dom"/>
</dbReference>
<evidence type="ECO:0000259" key="2">
    <source>
        <dbReference type="Pfam" id="PF23544"/>
    </source>
</evidence>
<dbReference type="Pfam" id="PF07287">
    <property type="entry name" value="AtuA"/>
    <property type="match status" value="1"/>
</dbReference>
<sequence length="611" mass="66244">VVLFLIIMRKLMTSVKQDDQKPVKIGCASGFWGDTNTAAFQLVHLSDIDYLVFDYLSEITMSIMAKAMMTDPNQGYALDFVSRVMSPLMNKIAEKKIKVISNAGGVNPLACRDALQKIIDEKGLDLKVAVVLGDDVLPKHTELQQKNIREMFNAEPLPAHVASSNAYLGAVAIRDALDLGADIVITGRVVDSAVVLAPLLHEYKWSLDDYDKLAQGSLAGHVIECGAQCTGGNFTDWRLVQGFDNMGFPIVEVSADSSFVVTKPQGTGGLVSTATVAEQIVYEIGNPQAYLLPDVTADFSQVHLEQVGDDRVKVTGATGRAPTQQYKVSATYADGYRVLVSFLIAGREAPEKAQTIANAIINKCERVLALRSVPPFTEKSIEILGIESTYGAHARIKENREVVVKIAVKHMFKEACMFFASEIAQASTGMAPALAGIVGGRPKASAVVKLFSFLIDKDQIKVEVDFAGQRHPVEIPTGSATQNFVPHPTGDVATYQGDEIEVPLIEIAHARSGDKGNHSNIGVIARKAEYLPWIRAALTEANVSDYMHHVLDPEKSKVIRYELPAMNALNFMLENALGGGGIASLRIDPQGKAFAQQLLDMSVKVPRKLIA</sequence>
<dbReference type="EMBL" id="ADMT01000224">
    <property type="protein sequence ID" value="EFF81483.1"/>
    <property type="molecule type" value="Genomic_DNA"/>
</dbReference>
<organism evidence="3 4">
    <name type="scientific">Acinetobacter haemolyticus ATCC 19194</name>
    <dbReference type="NCBI Taxonomy" id="707232"/>
    <lineage>
        <taxon>Bacteria</taxon>
        <taxon>Pseudomonadati</taxon>
        <taxon>Pseudomonadota</taxon>
        <taxon>Gammaproteobacteria</taxon>
        <taxon>Moraxellales</taxon>
        <taxon>Moraxellaceae</taxon>
        <taxon>Acinetobacter</taxon>
    </lineage>
</organism>
<dbReference type="AlphaFoldDB" id="D4XTJ8"/>
<name>D4XTJ8_ACIHA</name>
<dbReference type="PANTHER" id="PTHR47708:SF2">
    <property type="entry name" value="SI:CH73-132F6.5"/>
    <property type="match status" value="1"/>
</dbReference>
<feature type="domain" description="Acyclic terpene utilisation N-terminal" evidence="1">
    <location>
        <begin position="23"/>
        <end position="465"/>
    </location>
</feature>
<evidence type="ECO:0008006" key="5">
    <source>
        <dbReference type="Google" id="ProtNLM"/>
    </source>
</evidence>
<feature type="domain" description="AtuA-like ferredoxin-fold" evidence="2">
    <location>
        <begin position="502"/>
        <end position="603"/>
    </location>
</feature>
<protein>
    <recommendedName>
        <fullName evidence="5">Terpene utilization protein AtuA</fullName>
    </recommendedName>
</protein>
<dbReference type="Proteomes" id="UP000003085">
    <property type="component" value="Unassembled WGS sequence"/>
</dbReference>
<feature type="non-terminal residue" evidence="3">
    <location>
        <position position="1"/>
    </location>
</feature>
<dbReference type="InterPro" id="IPR010839">
    <property type="entry name" value="AtuA_N"/>
</dbReference>